<dbReference type="EMBL" id="MU806443">
    <property type="protein sequence ID" value="KAJ3835135.1"/>
    <property type="molecule type" value="Genomic_DNA"/>
</dbReference>
<feature type="region of interest" description="Disordered" evidence="1">
    <location>
        <begin position="418"/>
        <end position="450"/>
    </location>
</feature>
<feature type="region of interest" description="Disordered" evidence="1">
    <location>
        <begin position="1"/>
        <end position="20"/>
    </location>
</feature>
<name>A0AA38P2T9_9AGAR</name>
<keyword evidence="3" id="KW-1185">Reference proteome</keyword>
<protein>
    <submittedName>
        <fullName evidence="2">Uncharacterized protein</fullName>
    </submittedName>
</protein>
<feature type="compositionally biased region" description="Basic and acidic residues" evidence="1">
    <location>
        <begin position="85"/>
        <end position="95"/>
    </location>
</feature>
<evidence type="ECO:0000256" key="1">
    <source>
        <dbReference type="SAM" id="MobiDB-lite"/>
    </source>
</evidence>
<comment type="caution">
    <text evidence="2">The sequence shown here is derived from an EMBL/GenBank/DDBJ whole genome shotgun (WGS) entry which is preliminary data.</text>
</comment>
<organism evidence="2 3">
    <name type="scientific">Lentinula raphanica</name>
    <dbReference type="NCBI Taxonomy" id="153919"/>
    <lineage>
        <taxon>Eukaryota</taxon>
        <taxon>Fungi</taxon>
        <taxon>Dikarya</taxon>
        <taxon>Basidiomycota</taxon>
        <taxon>Agaricomycotina</taxon>
        <taxon>Agaricomycetes</taxon>
        <taxon>Agaricomycetidae</taxon>
        <taxon>Agaricales</taxon>
        <taxon>Marasmiineae</taxon>
        <taxon>Omphalotaceae</taxon>
        <taxon>Lentinula</taxon>
    </lineage>
</organism>
<feature type="region of interest" description="Disordered" evidence="1">
    <location>
        <begin position="52"/>
        <end position="138"/>
    </location>
</feature>
<evidence type="ECO:0000313" key="2">
    <source>
        <dbReference type="EMBL" id="KAJ3835135.1"/>
    </source>
</evidence>
<feature type="compositionally biased region" description="Low complexity" evidence="1">
    <location>
        <begin position="465"/>
        <end position="476"/>
    </location>
</feature>
<dbReference type="AlphaFoldDB" id="A0AA38P2T9"/>
<feature type="compositionally biased region" description="Basic residues" evidence="1">
    <location>
        <begin position="479"/>
        <end position="490"/>
    </location>
</feature>
<feature type="region of interest" description="Disordered" evidence="1">
    <location>
        <begin position="465"/>
        <end position="514"/>
    </location>
</feature>
<proteinExistence type="predicted"/>
<gene>
    <name evidence="2" type="ORF">F5878DRAFT_712267</name>
</gene>
<feature type="compositionally biased region" description="Basic residues" evidence="1">
    <location>
        <begin position="75"/>
        <end position="84"/>
    </location>
</feature>
<feature type="compositionally biased region" description="Polar residues" evidence="1">
    <location>
        <begin position="436"/>
        <end position="445"/>
    </location>
</feature>
<evidence type="ECO:0000313" key="3">
    <source>
        <dbReference type="Proteomes" id="UP001163846"/>
    </source>
</evidence>
<feature type="region of interest" description="Disordered" evidence="1">
    <location>
        <begin position="323"/>
        <end position="361"/>
    </location>
</feature>
<reference evidence="2" key="1">
    <citation type="submission" date="2022-08" db="EMBL/GenBank/DDBJ databases">
        <authorList>
            <consortium name="DOE Joint Genome Institute"/>
            <person name="Min B."/>
            <person name="Riley R."/>
            <person name="Sierra-Patev S."/>
            <person name="Naranjo-Ortiz M."/>
            <person name="Looney B."/>
            <person name="Konkel Z."/>
            <person name="Slot J.C."/>
            <person name="Sakamoto Y."/>
            <person name="Steenwyk J.L."/>
            <person name="Rokas A."/>
            <person name="Carro J."/>
            <person name="Camarero S."/>
            <person name="Ferreira P."/>
            <person name="Molpeceres G."/>
            <person name="Ruiz-Duenas F.J."/>
            <person name="Serrano A."/>
            <person name="Henrissat B."/>
            <person name="Drula E."/>
            <person name="Hughes K.W."/>
            <person name="Mata J.L."/>
            <person name="Ishikawa N.K."/>
            <person name="Vargas-Isla R."/>
            <person name="Ushijima S."/>
            <person name="Smith C.A."/>
            <person name="Ahrendt S."/>
            <person name="Andreopoulos W."/>
            <person name="He G."/>
            <person name="Labutti K."/>
            <person name="Lipzen A."/>
            <person name="Ng V."/>
            <person name="Sandor L."/>
            <person name="Barry K."/>
            <person name="Martinez A.T."/>
            <person name="Xiao Y."/>
            <person name="Gibbons J.G."/>
            <person name="Terashima K."/>
            <person name="Hibbett D.S."/>
            <person name="Grigoriev I.V."/>
        </authorList>
    </citation>
    <scope>NUCLEOTIDE SEQUENCE</scope>
    <source>
        <strain evidence="2">TFB9207</strain>
    </source>
</reference>
<sequence>MECPKIQRSSKRKRTRHDILNPFCPSLSVQVDTRSVAPQALTDSILYQHPGANQQQDHEDQKPGPVPFSIDKKLRTYARKRRKRIQDDNDSRDFSEEMSPSESTPVGKRRKKSNVLRINSPVEEADARPQPSGQRKRALADRLLQAAVLSGVEPADSLIEPDPNAPAPTRKPLQFKIPDYLHDTPESKLKRRPSWNLVDPHRTSSIRTASFDSSKERKLSRGNSILKSLTEWPTRTLPHPSKKRTREELRKEGIVIPKAKCNTNTGFGSRRPLVLVPIEKSELLHQRSVRRMSRPSPQVNSNEVDDSTFAGPRSLSFVNASTKTMSVTDRSIQQPTPTQSSPYMASAQLSPSPPHTKSNLGHVSECATDTPIVANDVRLQVPIDFAPCSTPPVPAAPCASTLELAPYPHLATDVPSDNSQITKNFHMSPHPDQTAGVASQSTSNKPAKPLSSFFDEFLETIRAANSAKKSAAPSNPQRRSLHPIRARRTPKMTDVPQLNGPTAEGQSLTRHDDCNDTFEDWSSGGLFDTDYNETFEQENKHARLPSPDITTKVFASLLNGVLTIEIELSVWRGFLEMIRPSLLKLLASIFNLTGSFGCSSHVCLSASCRVISFHLRAETFLSSRKFTIDIPLT</sequence>
<dbReference type="Proteomes" id="UP001163846">
    <property type="component" value="Unassembled WGS sequence"/>
</dbReference>
<feature type="region of interest" description="Disordered" evidence="1">
    <location>
        <begin position="289"/>
        <end position="310"/>
    </location>
</feature>
<accession>A0AA38P2T9</accession>